<organism evidence="1 2">
    <name type="scientific">Edwardsiella tarda ATCC 23685</name>
    <dbReference type="NCBI Taxonomy" id="500638"/>
    <lineage>
        <taxon>Bacteria</taxon>
        <taxon>Pseudomonadati</taxon>
        <taxon>Pseudomonadota</taxon>
        <taxon>Gammaproteobacteria</taxon>
        <taxon>Enterobacterales</taxon>
        <taxon>Hafniaceae</taxon>
        <taxon>Edwardsiella</taxon>
    </lineage>
</organism>
<dbReference type="HOGENOM" id="CLU_3199155_0_0_6"/>
<dbReference type="AlphaFoldDB" id="D4F3H5"/>
<sequence length="45" mass="5178">MKEVVRLIMADYRRGENAAARVWRQAPEQGMTMRWQISVIGGSDI</sequence>
<proteinExistence type="predicted"/>
<name>D4F3H5_EDWTA</name>
<dbReference type="EMBL" id="ADGK01000066">
    <property type="protein sequence ID" value="EFE23685.1"/>
    <property type="molecule type" value="Genomic_DNA"/>
</dbReference>
<gene>
    <name evidence="1" type="ORF">EDWATA_01285</name>
</gene>
<accession>D4F3H5</accession>
<protein>
    <submittedName>
        <fullName evidence="1">Uncharacterized protein</fullName>
    </submittedName>
</protein>
<evidence type="ECO:0000313" key="2">
    <source>
        <dbReference type="Proteomes" id="UP000003692"/>
    </source>
</evidence>
<reference evidence="1 2" key="1">
    <citation type="submission" date="2010-02" db="EMBL/GenBank/DDBJ databases">
        <authorList>
            <person name="Weinstock G."/>
            <person name="Sodergren E."/>
            <person name="Clifton S."/>
            <person name="Fulton L."/>
            <person name="Fulton B."/>
            <person name="Courtney L."/>
            <person name="Fronick C."/>
            <person name="Harrison M."/>
            <person name="Strong C."/>
            <person name="Farmer C."/>
            <person name="Delahaunty K."/>
            <person name="Markovic C."/>
            <person name="Hall O."/>
            <person name="Minx P."/>
            <person name="Tomlinson C."/>
            <person name="Mitreva M."/>
            <person name="Nelson J."/>
            <person name="Hou S."/>
            <person name="Wollam A."/>
            <person name="Pepin K.H."/>
            <person name="Johnson M."/>
            <person name="Bhonagiri V."/>
            <person name="Zhang X."/>
            <person name="Suruliraj S."/>
            <person name="Warren W."/>
            <person name="Chinwalla A."/>
            <person name="Mardis E.R."/>
            <person name="Wilson R.K."/>
        </authorList>
    </citation>
    <scope>NUCLEOTIDE SEQUENCE [LARGE SCALE GENOMIC DNA]</scope>
    <source>
        <strain evidence="1 2">ATCC 23685</strain>
    </source>
</reference>
<comment type="caution">
    <text evidence="1">The sequence shown here is derived from an EMBL/GenBank/DDBJ whole genome shotgun (WGS) entry which is preliminary data.</text>
</comment>
<evidence type="ECO:0000313" key="1">
    <source>
        <dbReference type="EMBL" id="EFE23685.1"/>
    </source>
</evidence>
<dbReference type="Proteomes" id="UP000003692">
    <property type="component" value="Unassembled WGS sequence"/>
</dbReference>